<proteinExistence type="predicted"/>
<sequence length="289" mass="33927">MMWVKGLPFKITFFILKVWRNKLPLDNYFRWFGYLMDSRCWCCANLEEETFHHLIFRSYAAKKVWHYFLSWAGISLEGLSLHQAIVRYWTASVVPRLQTIMQALPSVIVWELWKRRNGNKYGEAVTINSVIFQVSSSLQSLVKIRKPRLQKVPHNWSELLLVMENYTPALKITKVIWEYPTPGWIKVNTDGASRGNPGRSSIDFVLRNEEGDVVYACVKEIHEGTNTEAEAKAVFEALKYCLNHHYMLILHTHSMVIKNVFEGSWTCPWNVVVYVEEIKEMMTRYNIQI</sequence>
<accession>A0AC58SIT3</accession>
<protein>
    <submittedName>
        <fullName evidence="2">Uncharacterized protein LOC142168109</fullName>
    </submittedName>
</protein>
<name>A0AC58SIT3_TOBAC</name>
<dbReference type="RefSeq" id="XP_075084871.1">
    <property type="nucleotide sequence ID" value="XM_075228770.1"/>
</dbReference>
<keyword evidence="1" id="KW-1185">Reference proteome</keyword>
<reference evidence="2" key="2">
    <citation type="submission" date="2025-08" db="UniProtKB">
        <authorList>
            <consortium name="RefSeq"/>
        </authorList>
    </citation>
    <scope>IDENTIFICATION</scope>
    <source>
        <tissue evidence="2">Leaf</tissue>
    </source>
</reference>
<gene>
    <name evidence="2" type="primary">LOC142168109</name>
</gene>
<reference evidence="1" key="1">
    <citation type="journal article" date="2014" name="Nat. Commun.">
        <title>The tobacco genome sequence and its comparison with those of tomato and potato.</title>
        <authorList>
            <person name="Sierro N."/>
            <person name="Battey J.N."/>
            <person name="Ouadi S."/>
            <person name="Bakaher N."/>
            <person name="Bovet L."/>
            <person name="Willig A."/>
            <person name="Goepfert S."/>
            <person name="Peitsch M.C."/>
            <person name="Ivanov N.V."/>
        </authorList>
    </citation>
    <scope>NUCLEOTIDE SEQUENCE [LARGE SCALE GENOMIC DNA]</scope>
</reference>
<dbReference type="Proteomes" id="UP000790787">
    <property type="component" value="Chromosome 13"/>
</dbReference>
<evidence type="ECO:0000313" key="1">
    <source>
        <dbReference type="Proteomes" id="UP000790787"/>
    </source>
</evidence>
<organism evidence="1 2">
    <name type="scientific">Nicotiana tabacum</name>
    <name type="common">Common tobacco</name>
    <dbReference type="NCBI Taxonomy" id="4097"/>
    <lineage>
        <taxon>Eukaryota</taxon>
        <taxon>Viridiplantae</taxon>
        <taxon>Streptophyta</taxon>
        <taxon>Embryophyta</taxon>
        <taxon>Tracheophyta</taxon>
        <taxon>Spermatophyta</taxon>
        <taxon>Magnoliopsida</taxon>
        <taxon>eudicotyledons</taxon>
        <taxon>Gunneridae</taxon>
        <taxon>Pentapetalae</taxon>
        <taxon>asterids</taxon>
        <taxon>lamiids</taxon>
        <taxon>Solanales</taxon>
        <taxon>Solanaceae</taxon>
        <taxon>Nicotianoideae</taxon>
        <taxon>Nicotianeae</taxon>
        <taxon>Nicotiana</taxon>
    </lineage>
</organism>
<evidence type="ECO:0000313" key="2">
    <source>
        <dbReference type="RefSeq" id="XP_075084871.1"/>
    </source>
</evidence>